<reference evidence="3" key="1">
    <citation type="journal article" date="2023" name="G3 (Bethesda)">
        <title>A reference genome for the long-term kleptoplast-retaining sea slug Elysia crispata morphotype clarki.</title>
        <authorList>
            <person name="Eastman K.E."/>
            <person name="Pendleton A.L."/>
            <person name="Shaikh M.A."/>
            <person name="Suttiyut T."/>
            <person name="Ogas R."/>
            <person name="Tomko P."/>
            <person name="Gavelis G."/>
            <person name="Widhalm J.R."/>
            <person name="Wisecaver J.H."/>
        </authorList>
    </citation>
    <scope>NUCLEOTIDE SEQUENCE</scope>
    <source>
        <strain evidence="3">ECLA1</strain>
    </source>
</reference>
<organism evidence="3 4">
    <name type="scientific">Elysia crispata</name>
    <name type="common">lettuce slug</name>
    <dbReference type="NCBI Taxonomy" id="231223"/>
    <lineage>
        <taxon>Eukaryota</taxon>
        <taxon>Metazoa</taxon>
        <taxon>Spiralia</taxon>
        <taxon>Lophotrochozoa</taxon>
        <taxon>Mollusca</taxon>
        <taxon>Gastropoda</taxon>
        <taxon>Heterobranchia</taxon>
        <taxon>Euthyneura</taxon>
        <taxon>Panpulmonata</taxon>
        <taxon>Sacoglossa</taxon>
        <taxon>Placobranchoidea</taxon>
        <taxon>Plakobranchidae</taxon>
        <taxon>Elysia</taxon>
    </lineage>
</organism>
<evidence type="ECO:0000256" key="1">
    <source>
        <dbReference type="SAM" id="Phobius"/>
    </source>
</evidence>
<accession>A0AAE0Z746</accession>
<dbReference type="EMBL" id="JAWDGP010004592">
    <property type="protein sequence ID" value="KAK3763152.1"/>
    <property type="molecule type" value="Genomic_DNA"/>
</dbReference>
<evidence type="ECO:0000313" key="3">
    <source>
        <dbReference type="EMBL" id="KAK3763152.1"/>
    </source>
</evidence>
<protein>
    <submittedName>
        <fullName evidence="3">Uncharacterized protein</fullName>
    </submittedName>
</protein>
<sequence length="300" mass="33501">MCAVPLGNWLFFITSVTWSYAVQIRHLEGSMADSLHFSYSGANGILVEITCNVCGPPSLKIFWEKVCFNGKTKIPVRTQASRAVITEKRIFIADSPCNKTANGHDVVYIESIYIDILPAATTNCLVECCGTIEQSSGHGQNGSMPARNADKVPRVFVRNKHVSGQDRENAAVKGHLSINGNCRRVTTARIAGISVPNTLYIEVTVYLMVGITFMSVMATILCVVGADYKSNRDKRRRFRIWVEKQRTRRSIRIQRFNSKARTFETASHDFLKQSGSKEIVPFPGISYTETYSEKTETNIS</sequence>
<feature type="chain" id="PRO_5041950373" evidence="2">
    <location>
        <begin position="22"/>
        <end position="300"/>
    </location>
</feature>
<keyword evidence="2" id="KW-0732">Signal</keyword>
<feature type="transmembrane region" description="Helical" evidence="1">
    <location>
        <begin position="205"/>
        <end position="228"/>
    </location>
</feature>
<evidence type="ECO:0000313" key="4">
    <source>
        <dbReference type="Proteomes" id="UP001283361"/>
    </source>
</evidence>
<gene>
    <name evidence="3" type="ORF">RRG08_035835</name>
</gene>
<dbReference type="Proteomes" id="UP001283361">
    <property type="component" value="Unassembled WGS sequence"/>
</dbReference>
<name>A0AAE0Z746_9GAST</name>
<keyword evidence="1" id="KW-0812">Transmembrane</keyword>
<keyword evidence="1" id="KW-0472">Membrane</keyword>
<proteinExistence type="predicted"/>
<dbReference type="AlphaFoldDB" id="A0AAE0Z746"/>
<comment type="caution">
    <text evidence="3">The sequence shown here is derived from an EMBL/GenBank/DDBJ whole genome shotgun (WGS) entry which is preliminary data.</text>
</comment>
<keyword evidence="1" id="KW-1133">Transmembrane helix</keyword>
<keyword evidence="4" id="KW-1185">Reference proteome</keyword>
<evidence type="ECO:0000256" key="2">
    <source>
        <dbReference type="SAM" id="SignalP"/>
    </source>
</evidence>
<feature type="signal peptide" evidence="2">
    <location>
        <begin position="1"/>
        <end position="21"/>
    </location>
</feature>